<reference evidence="2 3" key="1">
    <citation type="submission" date="2019-05" db="EMBL/GenBank/DDBJ databases">
        <title>Another draft genome of Portunus trituberculatus and its Hox gene families provides insights of decapod evolution.</title>
        <authorList>
            <person name="Jeong J.-H."/>
            <person name="Song I."/>
            <person name="Kim S."/>
            <person name="Choi T."/>
            <person name="Kim D."/>
            <person name="Ryu S."/>
            <person name="Kim W."/>
        </authorList>
    </citation>
    <scope>NUCLEOTIDE SEQUENCE [LARGE SCALE GENOMIC DNA]</scope>
    <source>
        <tissue evidence="2">Muscle</tissue>
    </source>
</reference>
<accession>A0A5B7DVW0</accession>
<feature type="compositionally biased region" description="Basic and acidic residues" evidence="1">
    <location>
        <begin position="112"/>
        <end position="125"/>
    </location>
</feature>
<feature type="compositionally biased region" description="Basic and acidic residues" evidence="1">
    <location>
        <begin position="86"/>
        <end position="96"/>
    </location>
</feature>
<protein>
    <submittedName>
        <fullName evidence="2">Uncharacterized protein</fullName>
    </submittedName>
</protein>
<dbReference type="Proteomes" id="UP000324222">
    <property type="component" value="Unassembled WGS sequence"/>
</dbReference>
<feature type="region of interest" description="Disordered" evidence="1">
    <location>
        <begin position="74"/>
        <end position="125"/>
    </location>
</feature>
<evidence type="ECO:0000313" key="3">
    <source>
        <dbReference type="Proteomes" id="UP000324222"/>
    </source>
</evidence>
<evidence type="ECO:0000313" key="2">
    <source>
        <dbReference type="EMBL" id="MPC25630.1"/>
    </source>
</evidence>
<dbReference type="EMBL" id="VSRR010001488">
    <property type="protein sequence ID" value="MPC25630.1"/>
    <property type="molecule type" value="Genomic_DNA"/>
</dbReference>
<keyword evidence="3" id="KW-1185">Reference proteome</keyword>
<proteinExistence type="predicted"/>
<dbReference type="AlphaFoldDB" id="A0A5B7DVW0"/>
<name>A0A5B7DVW0_PORTR</name>
<gene>
    <name evidence="2" type="ORF">E2C01_018750</name>
</gene>
<comment type="caution">
    <text evidence="2">The sequence shown here is derived from an EMBL/GenBank/DDBJ whole genome shotgun (WGS) entry which is preliminary data.</text>
</comment>
<organism evidence="2 3">
    <name type="scientific">Portunus trituberculatus</name>
    <name type="common">Swimming crab</name>
    <name type="synonym">Neptunus trituberculatus</name>
    <dbReference type="NCBI Taxonomy" id="210409"/>
    <lineage>
        <taxon>Eukaryota</taxon>
        <taxon>Metazoa</taxon>
        <taxon>Ecdysozoa</taxon>
        <taxon>Arthropoda</taxon>
        <taxon>Crustacea</taxon>
        <taxon>Multicrustacea</taxon>
        <taxon>Malacostraca</taxon>
        <taxon>Eumalacostraca</taxon>
        <taxon>Eucarida</taxon>
        <taxon>Decapoda</taxon>
        <taxon>Pleocyemata</taxon>
        <taxon>Brachyura</taxon>
        <taxon>Eubrachyura</taxon>
        <taxon>Portunoidea</taxon>
        <taxon>Portunidae</taxon>
        <taxon>Portuninae</taxon>
        <taxon>Portunus</taxon>
    </lineage>
</organism>
<evidence type="ECO:0000256" key="1">
    <source>
        <dbReference type="SAM" id="MobiDB-lite"/>
    </source>
</evidence>
<sequence length="125" mass="13789">MKNEDKVQGNRKRAIVTCFSFLCFVRGGTTRPHLAPSSAIRSRVTSCIHPHTRTPLKVYQPKFCRLPPRTCKNPEGISVTSGNKTNETKTAEEEAKTGGPSVPHSMGNLKIVRVDKGARSQDCPR</sequence>